<keyword evidence="1" id="KW-0472">Membrane</keyword>
<gene>
    <name evidence="2" type="ORF">BD310DRAFT_614762</name>
</gene>
<feature type="transmembrane region" description="Helical" evidence="1">
    <location>
        <begin position="292"/>
        <end position="315"/>
    </location>
</feature>
<evidence type="ECO:0000313" key="2">
    <source>
        <dbReference type="EMBL" id="TBU56362.1"/>
    </source>
</evidence>
<feature type="transmembrane region" description="Helical" evidence="1">
    <location>
        <begin position="160"/>
        <end position="181"/>
    </location>
</feature>
<feature type="transmembrane region" description="Helical" evidence="1">
    <location>
        <begin position="201"/>
        <end position="227"/>
    </location>
</feature>
<sequence>MLLVPVAALELRPAANLNELALNTTEYYAADFPYAVLDVALSSVLFGVLTSLVFVALIFLTQRGLAHTAVRILLPSTLLLYGSTALYMAGLASYVVSVNRLVTKAQRNLFSDSFSDADISAFQDDILKQSWMMTAALGMNILIGDSIVWWRACVLWKNRVVYCVGPLLIMLVFAFGVKALSGVETCTSPCRQPEMLLPNGAFTDVCAILSLAVNAIATILIGHKAWVYRRVLRGQLGRGRSKMRAMKALALLVESGMIYCILLIIVVIYEASSASFVSPDVHQNGFLDTVAYYTYACFIPVIAIYPVLIIVIVALNWSPIEHSMTQVNMTGHGAPGSPHDARDHEGFTMSTVVMTDTLHSQYTQDDVIEDPRQKDIEAARS</sequence>
<feature type="transmembrane region" description="Helical" evidence="1">
    <location>
        <begin position="72"/>
        <end position="96"/>
    </location>
</feature>
<dbReference type="EMBL" id="ML145152">
    <property type="protein sequence ID" value="TBU56362.1"/>
    <property type="molecule type" value="Genomic_DNA"/>
</dbReference>
<keyword evidence="3" id="KW-1185">Reference proteome</keyword>
<evidence type="ECO:0000256" key="1">
    <source>
        <dbReference type="SAM" id="Phobius"/>
    </source>
</evidence>
<dbReference type="AlphaFoldDB" id="A0A4Q9PPS3"/>
<keyword evidence="1" id="KW-0812">Transmembrane</keyword>
<keyword evidence="1" id="KW-1133">Transmembrane helix</keyword>
<accession>A0A4Q9PPS3</accession>
<protein>
    <recommendedName>
        <fullName evidence="4">G-protein coupled receptors family 1 profile domain-containing protein</fullName>
    </recommendedName>
</protein>
<feature type="transmembrane region" description="Helical" evidence="1">
    <location>
        <begin position="130"/>
        <end position="148"/>
    </location>
</feature>
<feature type="transmembrane region" description="Helical" evidence="1">
    <location>
        <begin position="248"/>
        <end position="272"/>
    </location>
</feature>
<evidence type="ECO:0008006" key="4">
    <source>
        <dbReference type="Google" id="ProtNLM"/>
    </source>
</evidence>
<name>A0A4Q9PPS3_9APHY</name>
<dbReference type="Proteomes" id="UP000292082">
    <property type="component" value="Unassembled WGS sequence"/>
</dbReference>
<organism evidence="2 3">
    <name type="scientific">Dichomitus squalens</name>
    <dbReference type="NCBI Taxonomy" id="114155"/>
    <lineage>
        <taxon>Eukaryota</taxon>
        <taxon>Fungi</taxon>
        <taxon>Dikarya</taxon>
        <taxon>Basidiomycota</taxon>
        <taxon>Agaricomycotina</taxon>
        <taxon>Agaricomycetes</taxon>
        <taxon>Polyporales</taxon>
        <taxon>Polyporaceae</taxon>
        <taxon>Dichomitus</taxon>
    </lineage>
</organism>
<feature type="transmembrane region" description="Helical" evidence="1">
    <location>
        <begin position="39"/>
        <end position="60"/>
    </location>
</feature>
<evidence type="ECO:0000313" key="3">
    <source>
        <dbReference type="Proteomes" id="UP000292082"/>
    </source>
</evidence>
<proteinExistence type="predicted"/>
<reference evidence="2 3" key="1">
    <citation type="submission" date="2019-01" db="EMBL/GenBank/DDBJ databases">
        <title>Draft genome sequences of three monokaryotic isolates of the white-rot basidiomycete fungus Dichomitus squalens.</title>
        <authorList>
            <consortium name="DOE Joint Genome Institute"/>
            <person name="Lopez S.C."/>
            <person name="Andreopoulos B."/>
            <person name="Pangilinan J."/>
            <person name="Lipzen A."/>
            <person name="Riley R."/>
            <person name="Ahrendt S."/>
            <person name="Ng V."/>
            <person name="Barry K."/>
            <person name="Daum C."/>
            <person name="Grigoriev I.V."/>
            <person name="Hilden K.S."/>
            <person name="Makela M.R."/>
            <person name="de Vries R.P."/>
        </authorList>
    </citation>
    <scope>NUCLEOTIDE SEQUENCE [LARGE SCALE GENOMIC DNA]</scope>
    <source>
        <strain evidence="2 3">CBS 464.89</strain>
    </source>
</reference>